<reference evidence="2" key="1">
    <citation type="submission" date="2020-04" db="EMBL/GenBank/DDBJ databases">
        <authorList>
            <person name="Chiriac C."/>
            <person name="Salcher M."/>
            <person name="Ghai R."/>
            <person name="Kavagutti S V."/>
        </authorList>
    </citation>
    <scope>NUCLEOTIDE SEQUENCE</scope>
</reference>
<feature type="compositionally biased region" description="Basic and acidic residues" evidence="1">
    <location>
        <begin position="1"/>
        <end position="15"/>
    </location>
</feature>
<dbReference type="EMBL" id="LR796285">
    <property type="protein sequence ID" value="CAB4134293.1"/>
    <property type="molecule type" value="Genomic_DNA"/>
</dbReference>
<gene>
    <name evidence="2" type="ORF">UFOVP101_16</name>
    <name evidence="3" type="ORF">UFOVP270_40</name>
</gene>
<name>A0A6J5L667_9CAUD</name>
<proteinExistence type="predicted"/>
<sequence length="84" mass="9592">MKGYKNEYSPKKGKADVYPSHPRGCNEFSDSPYDAIEKVAKYRSDPLAHHMMSEAPHSSRGEYKVRMVKDPNVLMHESGGKEDY</sequence>
<dbReference type="EMBL" id="LR796232">
    <property type="protein sequence ID" value="CAB4128130.1"/>
    <property type="molecule type" value="Genomic_DNA"/>
</dbReference>
<accession>A0A6J5L667</accession>
<evidence type="ECO:0000313" key="3">
    <source>
        <dbReference type="EMBL" id="CAB4134293.1"/>
    </source>
</evidence>
<protein>
    <submittedName>
        <fullName evidence="2">Uncharacterized protein</fullName>
    </submittedName>
</protein>
<feature type="region of interest" description="Disordered" evidence="1">
    <location>
        <begin position="1"/>
        <end position="23"/>
    </location>
</feature>
<evidence type="ECO:0000256" key="1">
    <source>
        <dbReference type="SAM" id="MobiDB-lite"/>
    </source>
</evidence>
<evidence type="ECO:0000313" key="2">
    <source>
        <dbReference type="EMBL" id="CAB4128130.1"/>
    </source>
</evidence>
<organism evidence="2">
    <name type="scientific">uncultured Caudovirales phage</name>
    <dbReference type="NCBI Taxonomy" id="2100421"/>
    <lineage>
        <taxon>Viruses</taxon>
        <taxon>Duplodnaviria</taxon>
        <taxon>Heunggongvirae</taxon>
        <taxon>Uroviricota</taxon>
        <taxon>Caudoviricetes</taxon>
        <taxon>Peduoviridae</taxon>
        <taxon>Maltschvirus</taxon>
        <taxon>Maltschvirus maltsch</taxon>
    </lineage>
</organism>